<dbReference type="KEGG" id="tsy:THSYN_15920"/>
<name>A0A2K8U9L6_9GAMM</name>
<dbReference type="InterPro" id="IPR008271">
    <property type="entry name" value="Ser/Thr_kinase_AS"/>
</dbReference>
<dbReference type="Gene3D" id="1.25.40.10">
    <property type="entry name" value="Tetratricopeptide repeat domain"/>
    <property type="match status" value="1"/>
</dbReference>
<keyword evidence="1 4" id="KW-0547">Nucleotide-binding</keyword>
<dbReference type="PROSITE" id="PS50005">
    <property type="entry name" value="TPR"/>
    <property type="match status" value="1"/>
</dbReference>
<evidence type="ECO:0000256" key="4">
    <source>
        <dbReference type="PROSITE-ProRule" id="PRU10141"/>
    </source>
</evidence>
<keyword evidence="2 4" id="KW-0067">ATP-binding</keyword>
<dbReference type="InterPro" id="IPR019734">
    <property type="entry name" value="TPR_rpt"/>
</dbReference>
<dbReference type="PROSITE" id="PS00107">
    <property type="entry name" value="PROTEIN_KINASE_ATP"/>
    <property type="match status" value="1"/>
</dbReference>
<reference evidence="6 7" key="1">
    <citation type="submission" date="2017-03" db="EMBL/GenBank/DDBJ databases">
        <title>Complete genome sequence of Candidatus 'Thiodictyon syntrophicum' sp. nov. strain Cad16T, a photolithoautotroph purple sulfur bacterium isolated from an alpine meromictic lake.</title>
        <authorList>
            <person name="Luedin S.M."/>
            <person name="Pothier J.F."/>
            <person name="Danza F."/>
            <person name="Storelli N."/>
            <person name="Wittwer M."/>
            <person name="Tonolla M."/>
        </authorList>
    </citation>
    <scope>NUCLEOTIDE SEQUENCE [LARGE SCALE GENOMIC DNA]</scope>
    <source>
        <strain evidence="6 7">Cad16T</strain>
    </source>
</reference>
<evidence type="ECO:0000256" key="3">
    <source>
        <dbReference type="PROSITE-ProRule" id="PRU00339"/>
    </source>
</evidence>
<dbReference type="GO" id="GO:0004674">
    <property type="term" value="F:protein serine/threonine kinase activity"/>
    <property type="evidence" value="ECO:0007669"/>
    <property type="project" value="TreeGrafter"/>
</dbReference>
<feature type="domain" description="Protein kinase" evidence="5">
    <location>
        <begin position="16"/>
        <end position="283"/>
    </location>
</feature>
<evidence type="ECO:0000313" key="6">
    <source>
        <dbReference type="EMBL" id="AUB82288.1"/>
    </source>
</evidence>
<sequence length="526" mass="58331">MKVADLATGVALGGRFRLVRLLGRGSYGDVWLADSLADPGLPPKVAVKVYLQNQQNRALRVLLEEAAIAKGFDHDRLVRVFGAERIDGLVVMWMEYVEGPTLLERLGNEDQPRLVTLEDSLAWLRDIAEGLAYLHVLEPPVAHGDLKLDNVLLPPGGGARLLDFGQTRPIEDRFVETDGTGALPYMAPEILGTAVDGQGRRYVASDIYACGVIAYRFLTGRFPRRTLAEVMNLTPFPRPMEINPSVPAPLDALVMRCLEKRPDRRYATGAELLAAVEGLQARLMEQTLPVTAPARPPAATVSLATDLERLAKDLIAQGRGEEAVDRLEEALRRMSTTPNLLFIYAAAARAVNKLDVAHLVYQRIIQWLRAQGAEPVALQGAMEGRSELDVRLKHYEEAADGYAWLAEQWPEKRWYRFRAGVTLGLAGRYPEAATVLQALHESAPPSAVVCAKLGFVHRQLGMFDLAIQFFNEALMLEAHEPVALSQMAEIRAIQGRMDKAEEYLGRLEQVDGAEEEVRRLRRKLGR</sequence>
<dbReference type="AlphaFoldDB" id="A0A2K8U9L6"/>
<dbReference type="EMBL" id="CP020370">
    <property type="protein sequence ID" value="AUB82288.1"/>
    <property type="molecule type" value="Genomic_DNA"/>
</dbReference>
<dbReference type="Proteomes" id="UP000232638">
    <property type="component" value="Chromosome"/>
</dbReference>
<dbReference type="Pfam" id="PF14559">
    <property type="entry name" value="TPR_19"/>
    <property type="match status" value="1"/>
</dbReference>
<proteinExistence type="predicted"/>
<dbReference type="PROSITE" id="PS00108">
    <property type="entry name" value="PROTEIN_KINASE_ST"/>
    <property type="match status" value="1"/>
</dbReference>
<feature type="repeat" description="TPR" evidence="3">
    <location>
        <begin position="447"/>
        <end position="480"/>
    </location>
</feature>
<dbReference type="InterPro" id="IPR000719">
    <property type="entry name" value="Prot_kinase_dom"/>
</dbReference>
<evidence type="ECO:0000256" key="2">
    <source>
        <dbReference type="ARBA" id="ARBA00022840"/>
    </source>
</evidence>
<feature type="binding site" evidence="4">
    <location>
        <position position="48"/>
    </location>
    <ligand>
        <name>ATP</name>
        <dbReference type="ChEBI" id="CHEBI:30616"/>
    </ligand>
</feature>
<dbReference type="InterPro" id="IPR011009">
    <property type="entry name" value="Kinase-like_dom_sf"/>
</dbReference>
<dbReference type="SMART" id="SM00028">
    <property type="entry name" value="TPR"/>
    <property type="match status" value="3"/>
</dbReference>
<dbReference type="PANTHER" id="PTHR44329:SF289">
    <property type="entry name" value="SERINE_THREONINE-PROTEIN KINASE VIK"/>
    <property type="match status" value="1"/>
</dbReference>
<dbReference type="OrthoDB" id="9801841at2"/>
<dbReference type="Gene3D" id="1.10.510.10">
    <property type="entry name" value="Transferase(Phosphotransferase) domain 1"/>
    <property type="match status" value="1"/>
</dbReference>
<dbReference type="RefSeq" id="WP_100920024.1">
    <property type="nucleotide sequence ID" value="NZ_CP020370.1"/>
</dbReference>
<evidence type="ECO:0000313" key="7">
    <source>
        <dbReference type="Proteomes" id="UP000232638"/>
    </source>
</evidence>
<keyword evidence="3" id="KW-0802">TPR repeat</keyword>
<dbReference type="SMART" id="SM00220">
    <property type="entry name" value="S_TKc"/>
    <property type="match status" value="1"/>
</dbReference>
<accession>A0A2K8U9L6</accession>
<keyword evidence="7" id="KW-1185">Reference proteome</keyword>
<dbReference type="PROSITE" id="PS50011">
    <property type="entry name" value="PROTEIN_KINASE_DOM"/>
    <property type="match status" value="1"/>
</dbReference>
<dbReference type="Gene3D" id="3.30.200.20">
    <property type="entry name" value="Phosphorylase Kinase, domain 1"/>
    <property type="match status" value="1"/>
</dbReference>
<dbReference type="Pfam" id="PF00069">
    <property type="entry name" value="Pkinase"/>
    <property type="match status" value="1"/>
</dbReference>
<dbReference type="SUPFAM" id="SSF56112">
    <property type="entry name" value="Protein kinase-like (PK-like)"/>
    <property type="match status" value="1"/>
</dbReference>
<protein>
    <recommendedName>
        <fullName evidence="5">Protein kinase domain-containing protein</fullName>
    </recommendedName>
</protein>
<evidence type="ECO:0000259" key="5">
    <source>
        <dbReference type="PROSITE" id="PS50011"/>
    </source>
</evidence>
<dbReference type="SUPFAM" id="SSF48452">
    <property type="entry name" value="TPR-like"/>
    <property type="match status" value="2"/>
</dbReference>
<dbReference type="InterPro" id="IPR017441">
    <property type="entry name" value="Protein_kinase_ATP_BS"/>
</dbReference>
<organism evidence="6 7">
    <name type="scientific">Candidatus Thiodictyon syntrophicum</name>
    <dbReference type="NCBI Taxonomy" id="1166950"/>
    <lineage>
        <taxon>Bacteria</taxon>
        <taxon>Pseudomonadati</taxon>
        <taxon>Pseudomonadota</taxon>
        <taxon>Gammaproteobacteria</taxon>
        <taxon>Chromatiales</taxon>
        <taxon>Chromatiaceae</taxon>
        <taxon>Thiodictyon</taxon>
    </lineage>
</organism>
<dbReference type="InterPro" id="IPR051681">
    <property type="entry name" value="Ser/Thr_Kinases-Pseudokinases"/>
</dbReference>
<dbReference type="PANTHER" id="PTHR44329">
    <property type="entry name" value="SERINE/THREONINE-PROTEIN KINASE TNNI3K-RELATED"/>
    <property type="match status" value="1"/>
</dbReference>
<evidence type="ECO:0000256" key="1">
    <source>
        <dbReference type="ARBA" id="ARBA00022741"/>
    </source>
</evidence>
<dbReference type="CDD" id="cd14014">
    <property type="entry name" value="STKc_PknB_like"/>
    <property type="match status" value="1"/>
</dbReference>
<gene>
    <name evidence="6" type="ORF">THSYN_15920</name>
</gene>
<dbReference type="InterPro" id="IPR011990">
    <property type="entry name" value="TPR-like_helical_dom_sf"/>
</dbReference>
<dbReference type="GO" id="GO:0005524">
    <property type="term" value="F:ATP binding"/>
    <property type="evidence" value="ECO:0007669"/>
    <property type="project" value="UniProtKB-UniRule"/>
</dbReference>